<gene>
    <name evidence="10" type="ORF">g.11969</name>
</gene>
<dbReference type="Pfam" id="PF03175">
    <property type="entry name" value="DNA_pol_B_2"/>
    <property type="match status" value="1"/>
</dbReference>
<evidence type="ECO:0000256" key="7">
    <source>
        <dbReference type="ARBA" id="ARBA00023125"/>
    </source>
</evidence>
<protein>
    <recommendedName>
        <fullName evidence="2">DNA-directed DNA polymerase</fullName>
        <ecNumber evidence="2">2.7.7.7</ecNumber>
    </recommendedName>
</protein>
<feature type="domain" description="DNA-directed DNA polymerase family B mitochondria/virus" evidence="9">
    <location>
        <begin position="108"/>
        <end position="350"/>
    </location>
</feature>
<keyword evidence="4" id="KW-0548">Nucleotidyltransferase</keyword>
<organism evidence="10">
    <name type="scientific">Graphocephala atropunctata</name>
    <dbReference type="NCBI Taxonomy" id="36148"/>
    <lineage>
        <taxon>Eukaryota</taxon>
        <taxon>Metazoa</taxon>
        <taxon>Ecdysozoa</taxon>
        <taxon>Arthropoda</taxon>
        <taxon>Hexapoda</taxon>
        <taxon>Insecta</taxon>
        <taxon>Pterygota</taxon>
        <taxon>Neoptera</taxon>
        <taxon>Paraneoptera</taxon>
        <taxon>Hemiptera</taxon>
        <taxon>Auchenorrhyncha</taxon>
        <taxon>Membracoidea</taxon>
        <taxon>Cicadellidae</taxon>
        <taxon>Cicadellinae</taxon>
        <taxon>Cicadellini</taxon>
        <taxon>Graphocephala</taxon>
    </lineage>
</organism>
<dbReference type="EC" id="2.7.7.7" evidence="2"/>
<dbReference type="Gene3D" id="1.10.287.690">
    <property type="entry name" value="Helix hairpin bin"/>
    <property type="match status" value="1"/>
</dbReference>
<keyword evidence="3" id="KW-0808">Transferase</keyword>
<dbReference type="GO" id="GO:0003887">
    <property type="term" value="F:DNA-directed DNA polymerase activity"/>
    <property type="evidence" value="ECO:0007669"/>
    <property type="project" value="UniProtKB-KW"/>
</dbReference>
<evidence type="ECO:0000256" key="5">
    <source>
        <dbReference type="ARBA" id="ARBA00022705"/>
    </source>
</evidence>
<evidence type="ECO:0000256" key="4">
    <source>
        <dbReference type="ARBA" id="ARBA00022695"/>
    </source>
</evidence>
<dbReference type="InterPro" id="IPR004868">
    <property type="entry name" value="DNA-dir_DNA_pol_B_mt/vir"/>
</dbReference>
<dbReference type="AlphaFoldDB" id="A0A1B6L494"/>
<name>A0A1B6L494_9HEMI</name>
<dbReference type="PANTHER" id="PTHR33568">
    <property type="entry name" value="DNA POLYMERASE"/>
    <property type="match status" value="1"/>
</dbReference>
<dbReference type="GO" id="GO:0006260">
    <property type="term" value="P:DNA replication"/>
    <property type="evidence" value="ECO:0007669"/>
    <property type="project" value="UniProtKB-KW"/>
</dbReference>
<keyword evidence="6" id="KW-0239">DNA-directed DNA polymerase</keyword>
<keyword evidence="5" id="KW-0235">DNA replication</keyword>
<evidence type="ECO:0000256" key="2">
    <source>
        <dbReference type="ARBA" id="ARBA00012417"/>
    </source>
</evidence>
<evidence type="ECO:0000259" key="9">
    <source>
        <dbReference type="Pfam" id="PF03175"/>
    </source>
</evidence>
<accession>A0A1B6L494</accession>
<feature type="non-terminal residue" evidence="10">
    <location>
        <position position="383"/>
    </location>
</feature>
<dbReference type="PANTHER" id="PTHR33568:SF3">
    <property type="entry name" value="DNA-DIRECTED DNA POLYMERASE"/>
    <property type="match status" value="1"/>
</dbReference>
<sequence length="383" mass="44313">EKKICGVKVDGYSESENEKIVWEYHGCFFHGCPLCFKNRDSTIKNVPGETMGSRYEKTLDKSERLRRNGYKVNEMWSCQFEIIKKSNPAIECFIKSKPEINTTVLDPRDAFFGGSTNATKLYYKADEDEKILYSDICSLYPFVCKNGLFPVKHPRLYVGDNCPQDLSNIEGLIKADVLPPDQLYHPVLPARFNGKLCFALCRTCAETMNHEDCTHAAEERKLSGTWVLCEMKKALELEYKIMKIHEIWEYETTKYNPDTNTGGLFVPYINKFLKLKQEASGWPEWCRSDEQKAEYVRSYEEREKVTLDPHTIEKNPGLRSLSKLCLNSFWGKWGQRNDLPQTSIVRTNAEFLQILTDPGVEVDEIMPVSDDIMFVNWHDLKEA</sequence>
<dbReference type="EMBL" id="GEBQ01021449">
    <property type="protein sequence ID" value="JAT18528.1"/>
    <property type="molecule type" value="Transcribed_RNA"/>
</dbReference>
<evidence type="ECO:0000256" key="8">
    <source>
        <dbReference type="ARBA" id="ARBA00049244"/>
    </source>
</evidence>
<dbReference type="GO" id="GO:0000166">
    <property type="term" value="F:nucleotide binding"/>
    <property type="evidence" value="ECO:0007669"/>
    <property type="project" value="InterPro"/>
</dbReference>
<dbReference type="InterPro" id="IPR043502">
    <property type="entry name" value="DNA/RNA_pol_sf"/>
</dbReference>
<comment type="similarity">
    <text evidence="1">Belongs to the DNA polymerase type-B family.</text>
</comment>
<evidence type="ECO:0000313" key="10">
    <source>
        <dbReference type="EMBL" id="JAT18528.1"/>
    </source>
</evidence>
<evidence type="ECO:0000256" key="1">
    <source>
        <dbReference type="ARBA" id="ARBA00005755"/>
    </source>
</evidence>
<comment type="catalytic activity">
    <reaction evidence="8">
        <text>DNA(n) + a 2'-deoxyribonucleoside 5'-triphosphate = DNA(n+1) + diphosphate</text>
        <dbReference type="Rhea" id="RHEA:22508"/>
        <dbReference type="Rhea" id="RHEA-COMP:17339"/>
        <dbReference type="Rhea" id="RHEA-COMP:17340"/>
        <dbReference type="ChEBI" id="CHEBI:33019"/>
        <dbReference type="ChEBI" id="CHEBI:61560"/>
        <dbReference type="ChEBI" id="CHEBI:173112"/>
        <dbReference type="EC" id="2.7.7.7"/>
    </reaction>
</comment>
<dbReference type="GO" id="GO:0003677">
    <property type="term" value="F:DNA binding"/>
    <property type="evidence" value="ECO:0007669"/>
    <property type="project" value="UniProtKB-KW"/>
</dbReference>
<dbReference type="Gene3D" id="3.40.960.10">
    <property type="entry name" value="VSR Endonuclease"/>
    <property type="match status" value="1"/>
</dbReference>
<reference evidence="10" key="1">
    <citation type="submission" date="2015-11" db="EMBL/GenBank/DDBJ databases">
        <title>De novo transcriptome assembly of four potential Pierce s Disease insect vectors from Arizona vineyards.</title>
        <authorList>
            <person name="Tassone E.E."/>
        </authorList>
    </citation>
    <scope>NUCLEOTIDE SEQUENCE</scope>
</reference>
<keyword evidence="7" id="KW-0238">DNA-binding</keyword>
<dbReference type="SUPFAM" id="SSF56672">
    <property type="entry name" value="DNA/RNA polymerases"/>
    <property type="match status" value="1"/>
</dbReference>
<feature type="non-terminal residue" evidence="10">
    <location>
        <position position="1"/>
    </location>
</feature>
<evidence type="ECO:0000256" key="3">
    <source>
        <dbReference type="ARBA" id="ARBA00022679"/>
    </source>
</evidence>
<evidence type="ECO:0000256" key="6">
    <source>
        <dbReference type="ARBA" id="ARBA00022932"/>
    </source>
</evidence>
<proteinExistence type="inferred from homology"/>